<sequence length="9" mass="1023">MLRSGSYPL</sequence>
<protein>
    <submittedName>
        <fullName evidence="2">Uncharacterized protein</fullName>
    </submittedName>
</protein>
<evidence type="ECO:0000313" key="1">
    <source>
        <dbReference type="Proteomes" id="UP000887565"/>
    </source>
</evidence>
<name>A0A915JP77_ROMCU</name>
<organism evidence="1 2">
    <name type="scientific">Romanomermis culicivorax</name>
    <name type="common">Nematode worm</name>
    <dbReference type="NCBI Taxonomy" id="13658"/>
    <lineage>
        <taxon>Eukaryota</taxon>
        <taxon>Metazoa</taxon>
        <taxon>Ecdysozoa</taxon>
        <taxon>Nematoda</taxon>
        <taxon>Enoplea</taxon>
        <taxon>Dorylaimia</taxon>
        <taxon>Mermithida</taxon>
        <taxon>Mermithoidea</taxon>
        <taxon>Mermithidae</taxon>
        <taxon>Romanomermis</taxon>
    </lineage>
</organism>
<evidence type="ECO:0000313" key="2">
    <source>
        <dbReference type="WBParaSite" id="nRc.2.0.1.t28010-RA"/>
    </source>
</evidence>
<accession>A0A915JP77</accession>
<dbReference type="Proteomes" id="UP000887565">
    <property type="component" value="Unplaced"/>
</dbReference>
<dbReference type="WBParaSite" id="nRc.2.0.1.t28010-RA">
    <property type="protein sequence ID" value="nRc.2.0.1.t28010-RA"/>
    <property type="gene ID" value="nRc.2.0.1.g28010"/>
</dbReference>
<proteinExistence type="predicted"/>
<reference evidence="2" key="1">
    <citation type="submission" date="2022-11" db="UniProtKB">
        <authorList>
            <consortium name="WormBaseParasite"/>
        </authorList>
    </citation>
    <scope>IDENTIFICATION</scope>
</reference>
<keyword evidence="1" id="KW-1185">Reference proteome</keyword>